<gene>
    <name evidence="2" type="ordered locus">TMO_b0011</name>
</gene>
<organism evidence="2 3">
    <name type="scientific">Tistrella mobilis (strain KA081020-065)</name>
    <dbReference type="NCBI Taxonomy" id="1110502"/>
    <lineage>
        <taxon>Bacteria</taxon>
        <taxon>Pseudomonadati</taxon>
        <taxon>Pseudomonadota</taxon>
        <taxon>Alphaproteobacteria</taxon>
        <taxon>Geminicoccales</taxon>
        <taxon>Geminicoccaceae</taxon>
        <taxon>Tistrella</taxon>
    </lineage>
</organism>
<dbReference type="HOGENOM" id="CLU_388799_0_0_5"/>
<dbReference type="KEGG" id="tmo:TMO_b0011"/>
<geneLocation type="plasmid" evidence="2 3">
    <name>pTM2</name>
</geneLocation>
<dbReference type="EMBL" id="CP003238">
    <property type="protein sequence ID" value="AFK56019.1"/>
    <property type="molecule type" value="Genomic_DNA"/>
</dbReference>
<evidence type="ECO:0000313" key="2">
    <source>
        <dbReference type="EMBL" id="AFK56019.1"/>
    </source>
</evidence>
<dbReference type="InterPro" id="IPR022225">
    <property type="entry name" value="Phage_tail_fibre_N"/>
</dbReference>
<dbReference type="Pfam" id="PF12571">
    <property type="entry name" value="Phage_tail_fib"/>
    <property type="match status" value="1"/>
</dbReference>
<keyword evidence="2" id="KW-0614">Plasmid</keyword>
<keyword evidence="3" id="KW-1185">Reference proteome</keyword>
<dbReference type="RefSeq" id="WP_014752772.1">
    <property type="nucleotide sequence ID" value="NC_017966.1"/>
</dbReference>
<dbReference type="Proteomes" id="UP000005258">
    <property type="component" value="Plasmid pTM2"/>
</dbReference>
<reference evidence="2 3" key="1">
    <citation type="journal article" date="2012" name="J. Am. Chem. Soc.">
        <title>Bacterial biosynthesis and maturation of the didemnin anti-cancer agents.</title>
        <authorList>
            <person name="Xu Y."/>
            <person name="Kersten R.D."/>
            <person name="Nam S.J."/>
            <person name="Lu L."/>
            <person name="Al-Suwailem A.M."/>
            <person name="Zheng H."/>
            <person name="Fenical W."/>
            <person name="Dorrestein P.C."/>
            <person name="Moore B.S."/>
            <person name="Qian P.Y."/>
        </authorList>
    </citation>
    <scope>NUCLEOTIDE SEQUENCE [LARGE SCALE GENOMIC DNA]</scope>
    <source>
        <strain evidence="2 3">KA081020-065</strain>
    </source>
</reference>
<proteinExistence type="predicted"/>
<evidence type="ECO:0000313" key="3">
    <source>
        <dbReference type="Proteomes" id="UP000005258"/>
    </source>
</evidence>
<protein>
    <recommendedName>
        <fullName evidence="1">Phage tail fibre protein N-terminal domain-containing protein</fullName>
    </recommendedName>
</protein>
<feature type="domain" description="Phage tail fibre protein N-terminal" evidence="1">
    <location>
        <begin position="1"/>
        <end position="96"/>
    </location>
</feature>
<name>I3TTD1_TISMK</name>
<dbReference type="AlphaFoldDB" id="I3TTD1"/>
<evidence type="ECO:0000259" key="1">
    <source>
        <dbReference type="Pfam" id="PF12571"/>
    </source>
</evidence>
<dbReference type="PATRIC" id="fig|1110502.3.peg.4268"/>
<sequence>MTTNLQVVTTTAGQQAILDADTAGLKLKITHVAVGDAGYTPLASATALTSEKARVEIAHAEVDPQNHQLALSAAIVDDGEYWIREVGFFAEDGTLVWLWSMSSGALGYKTAPVRFLLGLTLTVTDVPLGAIEIVDQGQPLDLAIEPAIAESATAATALSAAFTDEGRRGLERDAEIRDIKEQLRLIGQETEQYRLLLERQVGERVASTERLAASLALSAASAAESQAEVLRANGQSGIIVTRQYNIRSRGEEPWYRPTTIGYAALNAHDHANLAGVMGLAELGMVVNGWYLRTRHNDYVDNTPAAKGSGYLAVRRQDPVTVPASVTGTPAEQITKMRNLLHKVTDGSIADADAQHFRWDLAYAEVWWEVLPESGGVADSFYSPRHQADDTSAAGLLNTIQMIDTTGAKLRAENNPFVPVAVRSIRGRPQIAVLRYRILTRTVSTLKDHKISDMVAFVDDVPTRMRSEVPADVEGSRYARFALKTPDTWMEKIPGLDGAGASLLEEYFEDSEWKQITGWSAGTTLNAAYYSRRASLSVPDASGRTGFHRGFNDPTLWAALTTQERVSGFERDGRTYRASWAIPLELILRTPLESWNPYGIPEQTTITGAGTEASPYNGYRAASVNWFTPDSLFQGETAGDDADTSAGARFALDADGTTRAVRASGVRVFLPPVSKDGGGTTLIRTRYPVHPVYHEGSPAYIEAMARFAEGA</sequence>
<accession>I3TTD1</accession>